<accession>A0A5N5D203</accession>
<protein>
    <submittedName>
        <fullName evidence="2">Uncharacterized protein</fullName>
    </submittedName>
</protein>
<evidence type="ECO:0000256" key="1">
    <source>
        <dbReference type="SAM" id="MobiDB-lite"/>
    </source>
</evidence>
<dbReference type="OrthoDB" id="3939631at2759"/>
<dbReference type="Proteomes" id="UP000627934">
    <property type="component" value="Unassembled WGS sequence"/>
</dbReference>
<reference evidence="3" key="1">
    <citation type="submission" date="2016-08" db="EMBL/GenBank/DDBJ databases">
        <authorList>
            <person name="Yan J."/>
        </authorList>
    </citation>
    <scope>NUCLEOTIDE SEQUENCE</scope>
    <source>
        <strain evidence="3">CSS-01s</strain>
    </source>
</reference>
<proteinExistence type="predicted"/>
<organism evidence="2 4">
    <name type="scientific">Lasiodiplodia theobromae</name>
    <dbReference type="NCBI Taxonomy" id="45133"/>
    <lineage>
        <taxon>Eukaryota</taxon>
        <taxon>Fungi</taxon>
        <taxon>Dikarya</taxon>
        <taxon>Ascomycota</taxon>
        <taxon>Pezizomycotina</taxon>
        <taxon>Dothideomycetes</taxon>
        <taxon>Dothideomycetes incertae sedis</taxon>
        <taxon>Botryosphaeriales</taxon>
        <taxon>Botryosphaeriaceae</taxon>
        <taxon>Lasiodiplodia</taxon>
    </lineage>
</organism>
<dbReference type="Proteomes" id="UP000325902">
    <property type="component" value="Unassembled WGS sequence"/>
</dbReference>
<evidence type="ECO:0000313" key="3">
    <source>
        <dbReference type="EMBL" id="KAF9629953.1"/>
    </source>
</evidence>
<dbReference type="EMBL" id="MDYX01000037">
    <property type="protein sequence ID" value="KAF9629953.1"/>
    <property type="molecule type" value="Genomic_DNA"/>
</dbReference>
<keyword evidence="4" id="KW-1185">Reference proteome</keyword>
<evidence type="ECO:0000313" key="4">
    <source>
        <dbReference type="Proteomes" id="UP000325902"/>
    </source>
</evidence>
<dbReference type="AlphaFoldDB" id="A0A5N5D203"/>
<feature type="compositionally biased region" description="Basic and acidic residues" evidence="1">
    <location>
        <begin position="107"/>
        <end position="117"/>
    </location>
</feature>
<reference evidence="3" key="2">
    <citation type="journal article" date="2018" name="DNA Res.">
        <title>Comparative genome and transcriptome analyses reveal adaptations to opportunistic infections in woody plant degrading pathogens of Botryosphaeriaceae.</title>
        <authorList>
            <person name="Yan J.Y."/>
            <person name="Zhao W.S."/>
            <person name="Chen Z."/>
            <person name="Xing Q.K."/>
            <person name="Zhang W."/>
            <person name="Chethana K.W.T."/>
            <person name="Xue M.F."/>
            <person name="Xu J.P."/>
            <person name="Phillips A.J.L."/>
            <person name="Wang Y."/>
            <person name="Liu J.H."/>
            <person name="Liu M."/>
            <person name="Zhou Y."/>
            <person name="Jayawardena R.S."/>
            <person name="Manawasinghe I.S."/>
            <person name="Huang J.B."/>
            <person name="Qiao G.H."/>
            <person name="Fu C.Y."/>
            <person name="Guo F.F."/>
            <person name="Dissanayake A.J."/>
            <person name="Peng Y.L."/>
            <person name="Hyde K.D."/>
            <person name="Li X.H."/>
        </authorList>
    </citation>
    <scope>NUCLEOTIDE SEQUENCE</scope>
    <source>
        <strain evidence="3">CSS-01s</strain>
    </source>
</reference>
<feature type="region of interest" description="Disordered" evidence="1">
    <location>
        <begin position="62"/>
        <end position="122"/>
    </location>
</feature>
<gene>
    <name evidence="3" type="ORF">BFW01_g134</name>
    <name evidence="2" type="ORF">DBV05_g9788</name>
</gene>
<dbReference type="EMBL" id="VCHE01000098">
    <property type="protein sequence ID" value="KAB2571571.1"/>
    <property type="molecule type" value="Genomic_DNA"/>
</dbReference>
<evidence type="ECO:0000313" key="2">
    <source>
        <dbReference type="EMBL" id="KAB2571571.1"/>
    </source>
</evidence>
<comment type="caution">
    <text evidence="2">The sequence shown here is derived from an EMBL/GenBank/DDBJ whole genome shotgun (WGS) entry which is preliminary data.</text>
</comment>
<feature type="compositionally biased region" description="Basic and acidic residues" evidence="1">
    <location>
        <begin position="85"/>
        <end position="98"/>
    </location>
</feature>
<reference evidence="2 4" key="3">
    <citation type="journal article" date="2019" name="Sci. Rep.">
        <title>A multi-omics analysis of the grapevine pathogen Lasiodiplodia theobromae reveals that temperature affects the expression of virulence- and pathogenicity-related genes.</title>
        <authorList>
            <person name="Felix C."/>
            <person name="Meneses R."/>
            <person name="Goncalves M.F.M."/>
            <person name="Tilleman L."/>
            <person name="Duarte A.S."/>
            <person name="Jorrin-Novo J.V."/>
            <person name="Van de Peer Y."/>
            <person name="Deforce D."/>
            <person name="Van Nieuwerburgh F."/>
            <person name="Esteves A.C."/>
            <person name="Alves A."/>
        </authorList>
    </citation>
    <scope>NUCLEOTIDE SEQUENCE [LARGE SCALE GENOMIC DNA]</scope>
    <source>
        <strain evidence="2 4">LA-SOL3</strain>
    </source>
</reference>
<name>A0A5N5D203_9PEZI</name>
<sequence length="142" mass="15586">MAPKYTIQAINSLSEVEKLRLVLAYLHHNEPKNVDWAAAAAQSGSKSKESFKVLFNGTLKKLEKQSSEGGADTNATSPAVKAPKRKADSNAPDNDKPTPKKRGRKKVIPEEPVIKEDPDVDDEVKDAAQFATESFFDTAEEF</sequence>